<keyword evidence="1" id="KW-1133">Transmembrane helix</keyword>
<evidence type="ECO:0000256" key="1">
    <source>
        <dbReference type="SAM" id="Phobius"/>
    </source>
</evidence>
<dbReference type="Proteomes" id="UP000648239">
    <property type="component" value="Unassembled WGS sequence"/>
</dbReference>
<protein>
    <submittedName>
        <fullName evidence="2">Uncharacterized protein</fullName>
    </submittedName>
</protein>
<evidence type="ECO:0000313" key="2">
    <source>
        <dbReference type="EMBL" id="MBD3867222.1"/>
    </source>
</evidence>
<accession>A0A8J6XRJ0</accession>
<reference evidence="2 3" key="1">
    <citation type="submission" date="2020-08" db="EMBL/GenBank/DDBJ databases">
        <title>Acidobacteriota in marine sediments use diverse sulfur dissimilation pathways.</title>
        <authorList>
            <person name="Wasmund K."/>
        </authorList>
    </citation>
    <scope>NUCLEOTIDE SEQUENCE [LARGE SCALE GENOMIC DNA]</scope>
    <source>
        <strain evidence="2">MAG AM4</strain>
    </source>
</reference>
<feature type="transmembrane region" description="Helical" evidence="1">
    <location>
        <begin position="15"/>
        <end position="34"/>
    </location>
</feature>
<gene>
    <name evidence="2" type="ORF">IFK94_03770</name>
</gene>
<keyword evidence="1" id="KW-0472">Membrane</keyword>
<organism evidence="2 3">
    <name type="scientific">Candidatus Polarisedimenticola svalbardensis</name>
    <dbReference type="NCBI Taxonomy" id="2886004"/>
    <lineage>
        <taxon>Bacteria</taxon>
        <taxon>Pseudomonadati</taxon>
        <taxon>Acidobacteriota</taxon>
        <taxon>Candidatus Polarisedimenticolia</taxon>
        <taxon>Candidatus Polarisedimenticolales</taxon>
        <taxon>Candidatus Polarisedimenticolaceae</taxon>
        <taxon>Candidatus Polarisedimenticola</taxon>
    </lineage>
</organism>
<sequence length="52" mass="5964">MDEFSYTNIFATKGIEYLIVIAYFILFVFFTRALDASTKDDHKSAGRNGHVE</sequence>
<dbReference type="EMBL" id="JACXWD010000007">
    <property type="protein sequence ID" value="MBD3867222.1"/>
    <property type="molecule type" value="Genomic_DNA"/>
</dbReference>
<name>A0A8J6XRJ0_9BACT</name>
<keyword evidence="1" id="KW-0812">Transmembrane</keyword>
<proteinExistence type="predicted"/>
<evidence type="ECO:0000313" key="3">
    <source>
        <dbReference type="Proteomes" id="UP000648239"/>
    </source>
</evidence>
<comment type="caution">
    <text evidence="2">The sequence shown here is derived from an EMBL/GenBank/DDBJ whole genome shotgun (WGS) entry which is preliminary data.</text>
</comment>
<dbReference type="AlphaFoldDB" id="A0A8J6XRJ0"/>